<evidence type="ECO:0000313" key="2">
    <source>
        <dbReference type="EMBL" id="RHC56325.1"/>
    </source>
</evidence>
<dbReference type="Pfam" id="PF07862">
    <property type="entry name" value="Nif11"/>
    <property type="match status" value="1"/>
</dbReference>
<evidence type="ECO:0000313" key="3">
    <source>
        <dbReference type="Proteomes" id="UP000283975"/>
    </source>
</evidence>
<dbReference type="Proteomes" id="UP000283975">
    <property type="component" value="Unassembled WGS sequence"/>
</dbReference>
<sequence length="124" mass="13787">MDMIERSKGGLMTMSETTKEMQRLLEEVAATPELSGKMAEALQHLDFGEIARLANEAGFNVTLEDLLRDSKTVQDIQPLCDEQVRAAVGGSGIFTQCLLDPSLLKIVDPESYKRCHFTQERLKG</sequence>
<evidence type="ECO:0000259" key="1">
    <source>
        <dbReference type="Pfam" id="PF07862"/>
    </source>
</evidence>
<proteinExistence type="predicted"/>
<feature type="domain" description="Nif11" evidence="1">
    <location>
        <begin position="19"/>
        <end position="66"/>
    </location>
</feature>
<comment type="caution">
    <text evidence="2">The sequence shown here is derived from an EMBL/GenBank/DDBJ whole genome shotgun (WGS) entry which is preliminary data.</text>
</comment>
<dbReference type="AlphaFoldDB" id="A0A414AWR5"/>
<organism evidence="2 3">
    <name type="scientific">Enterocloster bolteae</name>
    <dbReference type="NCBI Taxonomy" id="208479"/>
    <lineage>
        <taxon>Bacteria</taxon>
        <taxon>Bacillati</taxon>
        <taxon>Bacillota</taxon>
        <taxon>Clostridia</taxon>
        <taxon>Lachnospirales</taxon>
        <taxon>Lachnospiraceae</taxon>
        <taxon>Enterocloster</taxon>
    </lineage>
</organism>
<accession>A0A414AWR5</accession>
<gene>
    <name evidence="2" type="ORF">DW839_10270</name>
</gene>
<dbReference type="EMBL" id="QSHZ01000009">
    <property type="protein sequence ID" value="RHC56325.1"/>
    <property type="molecule type" value="Genomic_DNA"/>
</dbReference>
<reference evidence="2 3" key="1">
    <citation type="submission" date="2018-08" db="EMBL/GenBank/DDBJ databases">
        <title>A genome reference for cultivated species of the human gut microbiota.</title>
        <authorList>
            <person name="Zou Y."/>
            <person name="Xue W."/>
            <person name="Luo G."/>
        </authorList>
    </citation>
    <scope>NUCLEOTIDE SEQUENCE [LARGE SCALE GENOMIC DNA]</scope>
    <source>
        <strain evidence="2 3">AM35-14</strain>
    </source>
</reference>
<protein>
    <submittedName>
        <fullName evidence="2">Nif11 family protein</fullName>
    </submittedName>
</protein>
<dbReference type="InterPro" id="IPR012903">
    <property type="entry name" value="Nif11"/>
</dbReference>
<name>A0A414AWR5_9FIRM</name>